<evidence type="ECO:0000313" key="1">
    <source>
        <dbReference type="EMBL" id="WSB95592.1"/>
    </source>
</evidence>
<protein>
    <submittedName>
        <fullName evidence="1">CoA ester lyase</fullName>
    </submittedName>
</protein>
<keyword evidence="1" id="KW-0456">Lyase</keyword>
<gene>
    <name evidence="1" type="ORF">OG835_00045</name>
</gene>
<name>A0ACD4ZBJ4_9ACTN</name>
<evidence type="ECO:0000313" key="2">
    <source>
        <dbReference type="Proteomes" id="UP001348369"/>
    </source>
</evidence>
<organism evidence="1 2">
    <name type="scientific">Streptomyces scopuliridis</name>
    <dbReference type="NCBI Taxonomy" id="452529"/>
    <lineage>
        <taxon>Bacteria</taxon>
        <taxon>Bacillati</taxon>
        <taxon>Actinomycetota</taxon>
        <taxon>Actinomycetes</taxon>
        <taxon>Kitasatosporales</taxon>
        <taxon>Streptomycetaceae</taxon>
        <taxon>Streptomyces</taxon>
    </lineage>
</organism>
<sequence>MSVAKNMPVGQAWFITPATADQPCETVQTCAADVVVLDIEDSVAPSLKQIARERAERLFAQQAAGACALGIRINALTTVEGAQDLIALAQYAVKPPVILVPKVESARDVEIVAGCLDTAEYTPQIYALIETPRAVDTLSSIVQAERLSGLFFGAGDYAKLLGCEVSWEALLDARSRLAAGAAVAGLPALDAPFFDTQDLAGLRREAEKGRALGFSGKVAVHPRQLPVITTVFQPCGGQTAQARRHGGSCRPGMCVRSLR</sequence>
<keyword evidence="2" id="KW-1185">Reference proteome</keyword>
<dbReference type="EMBL" id="CP109109">
    <property type="protein sequence ID" value="WSB95592.1"/>
    <property type="molecule type" value="Genomic_DNA"/>
</dbReference>
<reference evidence="1" key="1">
    <citation type="submission" date="2022-10" db="EMBL/GenBank/DDBJ databases">
        <title>The complete genomes of actinobacterial strains from the NBC collection.</title>
        <authorList>
            <person name="Joergensen T.S."/>
            <person name="Alvarez Arevalo M."/>
            <person name="Sterndorff E.B."/>
            <person name="Faurdal D."/>
            <person name="Vuksanovic O."/>
            <person name="Mourched A.-S."/>
            <person name="Charusanti P."/>
            <person name="Shaw S."/>
            <person name="Blin K."/>
            <person name="Weber T."/>
        </authorList>
    </citation>
    <scope>NUCLEOTIDE SEQUENCE</scope>
    <source>
        <strain evidence="1">NBC 01771</strain>
    </source>
</reference>
<proteinExistence type="predicted"/>
<accession>A0ACD4ZBJ4</accession>
<dbReference type="Proteomes" id="UP001348369">
    <property type="component" value="Chromosome"/>
</dbReference>